<feature type="domain" description="HTH rpiR-type" evidence="4">
    <location>
        <begin position="1"/>
        <end position="75"/>
    </location>
</feature>
<keyword evidence="7" id="KW-1185">Reference proteome</keyword>
<dbReference type="CDD" id="cd05013">
    <property type="entry name" value="SIS_RpiR"/>
    <property type="match status" value="1"/>
</dbReference>
<reference evidence="6 7" key="1">
    <citation type="submission" date="2015-08" db="EMBL/GenBank/DDBJ databases">
        <title>Genomic sequence of Lactobacillus heilongjiangensis DSM 28069, isolated from Chinese traditional pickle.</title>
        <authorList>
            <person name="Jiang X."/>
            <person name="Zheng B."/>
            <person name="Cheng H."/>
        </authorList>
    </citation>
    <scope>NUCLEOTIDE SEQUENCE [LARGE SCALE GENOMIC DNA]</scope>
    <source>
        <strain evidence="6 7">DSM 28069</strain>
    </source>
</reference>
<feature type="domain" description="SIS" evidence="5">
    <location>
        <begin position="102"/>
        <end position="244"/>
    </location>
</feature>
<evidence type="ECO:0000313" key="6">
    <source>
        <dbReference type="EMBL" id="ALB29731.1"/>
    </source>
</evidence>
<name>A0A0K2LEJ3_9LACO</name>
<dbReference type="PANTHER" id="PTHR30514:SF1">
    <property type="entry name" value="HTH-TYPE TRANSCRIPTIONAL REGULATOR HEXR-RELATED"/>
    <property type="match status" value="1"/>
</dbReference>
<dbReference type="InterPro" id="IPR000281">
    <property type="entry name" value="HTH_RpiR"/>
</dbReference>
<protein>
    <submittedName>
        <fullName evidence="6">RpiR family transcriptional regulator</fullName>
    </submittedName>
</protein>
<dbReference type="SUPFAM" id="SSF46689">
    <property type="entry name" value="Homeodomain-like"/>
    <property type="match status" value="1"/>
</dbReference>
<sequence length="248" mass="27971">MAFFGFKDIDKLSEVDMAIYRYIVDHDEQVPYMRVRDLATGAHASNSSVMRFIHKIGYSSFPEFKVSFQTENQDLKNSNDDILTMFTRDAFPNDIEKTIKLVAHLMLDADNIIFIGMGASGAIAEYASRQAASLGFNCYAMKDPYYPLVQQLHNTSNNVLVTLSVSGKTIELVEMLNNFVNSADTVLTSITGNIESPIARIGRYALSYNVEETRIHKYYDLTSQVPAVYLVDGLLKELHNQDVARRIN</sequence>
<dbReference type="Gene3D" id="3.40.50.10490">
    <property type="entry name" value="Glucose-6-phosphate isomerase like protein, domain 1"/>
    <property type="match status" value="1"/>
</dbReference>
<dbReference type="Pfam" id="PF01418">
    <property type="entry name" value="HTH_6"/>
    <property type="match status" value="1"/>
</dbReference>
<dbReference type="InterPro" id="IPR001347">
    <property type="entry name" value="SIS_dom"/>
</dbReference>
<dbReference type="EMBL" id="CP012559">
    <property type="protein sequence ID" value="ALB29731.1"/>
    <property type="molecule type" value="Genomic_DNA"/>
</dbReference>
<dbReference type="PROSITE" id="PS51071">
    <property type="entry name" value="HTH_RPIR"/>
    <property type="match status" value="1"/>
</dbReference>
<keyword evidence="1" id="KW-0805">Transcription regulation</keyword>
<dbReference type="InterPro" id="IPR036388">
    <property type="entry name" value="WH-like_DNA-bd_sf"/>
</dbReference>
<dbReference type="GO" id="GO:0003677">
    <property type="term" value="F:DNA binding"/>
    <property type="evidence" value="ECO:0007669"/>
    <property type="project" value="UniProtKB-KW"/>
</dbReference>
<evidence type="ECO:0000259" key="4">
    <source>
        <dbReference type="PROSITE" id="PS51071"/>
    </source>
</evidence>
<dbReference type="AlphaFoldDB" id="A0A0K2LEJ3"/>
<dbReference type="GO" id="GO:0003700">
    <property type="term" value="F:DNA-binding transcription factor activity"/>
    <property type="evidence" value="ECO:0007669"/>
    <property type="project" value="InterPro"/>
</dbReference>
<dbReference type="InterPro" id="IPR046348">
    <property type="entry name" value="SIS_dom_sf"/>
</dbReference>
<keyword evidence="3" id="KW-0804">Transcription</keyword>
<evidence type="ECO:0000256" key="3">
    <source>
        <dbReference type="ARBA" id="ARBA00023163"/>
    </source>
</evidence>
<dbReference type="OrthoDB" id="1648815at2"/>
<keyword evidence="2" id="KW-0238">DNA-binding</keyword>
<dbReference type="GO" id="GO:0097367">
    <property type="term" value="F:carbohydrate derivative binding"/>
    <property type="evidence" value="ECO:0007669"/>
    <property type="project" value="InterPro"/>
</dbReference>
<accession>A0A0K2LEJ3</accession>
<dbReference type="PANTHER" id="PTHR30514">
    <property type="entry name" value="GLUCOKINASE"/>
    <property type="match status" value="1"/>
</dbReference>
<evidence type="ECO:0000256" key="1">
    <source>
        <dbReference type="ARBA" id="ARBA00023015"/>
    </source>
</evidence>
<dbReference type="InterPro" id="IPR009057">
    <property type="entry name" value="Homeodomain-like_sf"/>
</dbReference>
<dbReference type="InterPro" id="IPR047640">
    <property type="entry name" value="RpiR-like"/>
</dbReference>
<gene>
    <name evidence="6" type="ORF">JP39_10400</name>
</gene>
<evidence type="ECO:0000256" key="2">
    <source>
        <dbReference type="ARBA" id="ARBA00023125"/>
    </source>
</evidence>
<dbReference type="GO" id="GO:1901135">
    <property type="term" value="P:carbohydrate derivative metabolic process"/>
    <property type="evidence" value="ECO:0007669"/>
    <property type="project" value="InterPro"/>
</dbReference>
<dbReference type="SUPFAM" id="SSF53697">
    <property type="entry name" value="SIS domain"/>
    <property type="match status" value="1"/>
</dbReference>
<dbReference type="Gene3D" id="1.10.10.10">
    <property type="entry name" value="Winged helix-like DNA-binding domain superfamily/Winged helix DNA-binding domain"/>
    <property type="match status" value="1"/>
</dbReference>
<dbReference type="Proteomes" id="UP000061546">
    <property type="component" value="Chromosome"/>
</dbReference>
<evidence type="ECO:0000259" key="5">
    <source>
        <dbReference type="PROSITE" id="PS51464"/>
    </source>
</evidence>
<dbReference type="Pfam" id="PF01380">
    <property type="entry name" value="SIS"/>
    <property type="match status" value="1"/>
</dbReference>
<proteinExistence type="predicted"/>
<dbReference type="InterPro" id="IPR035472">
    <property type="entry name" value="RpiR-like_SIS"/>
</dbReference>
<dbReference type="RefSeq" id="WP_041501129.1">
    <property type="nucleotide sequence ID" value="NZ_BJDV01000005.1"/>
</dbReference>
<organism evidence="6 7">
    <name type="scientific">Companilactobacillus heilongjiangensis</name>
    <dbReference type="NCBI Taxonomy" id="1074467"/>
    <lineage>
        <taxon>Bacteria</taxon>
        <taxon>Bacillati</taxon>
        <taxon>Bacillota</taxon>
        <taxon>Bacilli</taxon>
        <taxon>Lactobacillales</taxon>
        <taxon>Lactobacillaceae</taxon>
        <taxon>Companilactobacillus</taxon>
    </lineage>
</organism>
<dbReference type="STRING" id="1074467.JP39_10400"/>
<dbReference type="PROSITE" id="PS51464">
    <property type="entry name" value="SIS"/>
    <property type="match status" value="1"/>
</dbReference>
<evidence type="ECO:0000313" key="7">
    <source>
        <dbReference type="Proteomes" id="UP000061546"/>
    </source>
</evidence>
<dbReference type="KEGG" id="lhi:JP39_10400"/>